<comment type="caution">
    <text evidence="2">The sequence shown here is derived from an EMBL/GenBank/DDBJ whole genome shotgun (WGS) entry which is preliminary data.</text>
</comment>
<gene>
    <name evidence="2" type="ORF">DI551_04605</name>
</gene>
<dbReference type="Pfam" id="PF14588">
    <property type="entry name" value="YjgF_endoribonc"/>
    <property type="match status" value="1"/>
</dbReference>
<dbReference type="PANTHER" id="PTHR43760:SF1">
    <property type="entry name" value="ENDORIBONUCLEASE L-PSP_CHORISMATE MUTASE-LIKE DOMAIN-CONTAINING PROTEIN"/>
    <property type="match status" value="1"/>
</dbReference>
<protein>
    <recommendedName>
        <fullName evidence="1">Endoribonuclease L-PSP/chorismate mutase-like domain-containing protein</fullName>
    </recommendedName>
</protein>
<proteinExistence type="predicted"/>
<accession>A0A2W5PPZ1</accession>
<dbReference type="Gene3D" id="3.30.1330.40">
    <property type="entry name" value="RutC-like"/>
    <property type="match status" value="1"/>
</dbReference>
<dbReference type="InterPro" id="IPR013813">
    <property type="entry name" value="Endoribo_LPSP/chorism_mut-like"/>
</dbReference>
<reference evidence="2 3" key="1">
    <citation type="submission" date="2017-08" db="EMBL/GenBank/DDBJ databases">
        <title>Infants hospitalized years apart are colonized by the same room-sourced microbial strains.</title>
        <authorList>
            <person name="Brooks B."/>
            <person name="Olm M.R."/>
            <person name="Firek B.A."/>
            <person name="Baker R."/>
            <person name="Thomas B.C."/>
            <person name="Morowitz M.J."/>
            <person name="Banfield J.F."/>
        </authorList>
    </citation>
    <scope>NUCLEOTIDE SEQUENCE [LARGE SCALE GENOMIC DNA]</scope>
    <source>
        <strain evidence="2">S2_005_002_R2_29</strain>
    </source>
</reference>
<organism evidence="2 3">
    <name type="scientific">Micavibrio aeruginosavorus</name>
    <dbReference type="NCBI Taxonomy" id="349221"/>
    <lineage>
        <taxon>Bacteria</taxon>
        <taxon>Pseudomonadati</taxon>
        <taxon>Bdellovibrionota</taxon>
        <taxon>Bdellovibrionia</taxon>
        <taxon>Bdellovibrionales</taxon>
        <taxon>Pseudobdellovibrionaceae</taxon>
        <taxon>Micavibrio</taxon>
    </lineage>
</organism>
<evidence type="ECO:0000259" key="1">
    <source>
        <dbReference type="Pfam" id="PF14588"/>
    </source>
</evidence>
<dbReference type="EMBL" id="QFQB01000022">
    <property type="protein sequence ID" value="PZQ46737.1"/>
    <property type="molecule type" value="Genomic_DNA"/>
</dbReference>
<dbReference type="AlphaFoldDB" id="A0A2W5PPZ1"/>
<evidence type="ECO:0000313" key="3">
    <source>
        <dbReference type="Proteomes" id="UP000249417"/>
    </source>
</evidence>
<dbReference type="PANTHER" id="PTHR43760">
    <property type="entry name" value="ENDORIBONUCLEASE-RELATED"/>
    <property type="match status" value="1"/>
</dbReference>
<dbReference type="SUPFAM" id="SSF55298">
    <property type="entry name" value="YjgF-like"/>
    <property type="match status" value="1"/>
</dbReference>
<name>A0A2W5PPZ1_9BACT</name>
<dbReference type="InterPro" id="IPR035959">
    <property type="entry name" value="RutC-like_sf"/>
</dbReference>
<dbReference type="Proteomes" id="UP000249417">
    <property type="component" value="Unassembled WGS sequence"/>
</dbReference>
<evidence type="ECO:0000313" key="2">
    <source>
        <dbReference type="EMBL" id="PZQ46737.1"/>
    </source>
</evidence>
<sequence length="155" mass="16268">MTEIETRLQQRGLTLPKAAPPAANYVPYVLSGNMLYIAGQTPYLDGVELGIGKLGNNMGIEDGQKAAELCALNILAQVMAAVGGDESRIVRCVKMTGFVNSTPDFGQHPAVMNGASNLMVDVLGERGKHARAAVGAPSLPFGVSVEVDAVFEIKP</sequence>
<dbReference type="CDD" id="cd02199">
    <property type="entry name" value="YjgF_YER057c_UK114_like_1"/>
    <property type="match status" value="1"/>
</dbReference>
<feature type="domain" description="Endoribonuclease L-PSP/chorismate mutase-like" evidence="1">
    <location>
        <begin position="5"/>
        <end position="142"/>
    </location>
</feature>